<evidence type="ECO:0000256" key="1">
    <source>
        <dbReference type="ARBA" id="ARBA00010574"/>
    </source>
</evidence>
<organism evidence="3 4">
    <name type="scientific">Thermatribacter velox</name>
    <dbReference type="NCBI Taxonomy" id="3039681"/>
    <lineage>
        <taxon>Bacteria</taxon>
        <taxon>Pseudomonadati</taxon>
        <taxon>Atribacterota</taxon>
        <taxon>Atribacteria</taxon>
        <taxon>Atribacterales</taxon>
        <taxon>Thermatribacteraceae</taxon>
        <taxon>Thermatribacter</taxon>
    </lineage>
</organism>
<dbReference type="HAMAP" id="MF_01477">
    <property type="entry name" value="Iojap_RsfS"/>
    <property type="match status" value="1"/>
</dbReference>
<comment type="subunit">
    <text evidence="2">Interacts with ribosomal protein uL14 (rplN).</text>
</comment>
<dbReference type="PANTHER" id="PTHR21043:SF0">
    <property type="entry name" value="MITOCHONDRIAL ASSEMBLY OF RIBOSOMAL LARGE SUBUNIT PROTEIN 1"/>
    <property type="match status" value="1"/>
</dbReference>
<comment type="similarity">
    <text evidence="1 2">Belongs to the Iojap/RsfS family.</text>
</comment>
<keyword evidence="2" id="KW-0810">Translation regulation</keyword>
<name>A0ABZ2YDM6_9BACT</name>
<dbReference type="Pfam" id="PF02410">
    <property type="entry name" value="RsfS"/>
    <property type="match status" value="1"/>
</dbReference>
<dbReference type="EMBL" id="CP121689">
    <property type="protein sequence ID" value="WZL76927.1"/>
    <property type="molecule type" value="Genomic_DNA"/>
</dbReference>
<proteinExistence type="inferred from homology"/>
<accession>A0ABZ2YDM6</accession>
<dbReference type="Gene3D" id="3.30.460.10">
    <property type="entry name" value="Beta Polymerase, domain 2"/>
    <property type="match status" value="1"/>
</dbReference>
<reference evidence="3 4" key="1">
    <citation type="submission" date="2023-03" db="EMBL/GenBank/DDBJ databases">
        <title>Novel Species.</title>
        <authorList>
            <person name="Ma S."/>
        </authorList>
    </citation>
    <scope>NUCLEOTIDE SEQUENCE [LARGE SCALE GENOMIC DNA]</scope>
    <source>
        <strain evidence="3 4">B11</strain>
    </source>
</reference>
<keyword evidence="2" id="KW-0963">Cytoplasm</keyword>
<sequence>MKGVLRKIHIAQEAARSKKAYDLVVIDLRGLFPFSDFWLICSGTSSVQTRAIAEEIMEKMQEHSFRPLHVEGEDTGEWILLDYGDLIVHIFREAERSFYQLEKLWRKAPLVYSERENVDLLEDIR</sequence>
<dbReference type="InterPro" id="IPR043519">
    <property type="entry name" value="NT_sf"/>
</dbReference>
<dbReference type="SUPFAM" id="SSF81301">
    <property type="entry name" value="Nucleotidyltransferase"/>
    <property type="match status" value="1"/>
</dbReference>
<evidence type="ECO:0000313" key="3">
    <source>
        <dbReference type="EMBL" id="WZL76927.1"/>
    </source>
</evidence>
<dbReference type="NCBIfam" id="TIGR00090">
    <property type="entry name" value="rsfS_iojap_ybeB"/>
    <property type="match status" value="1"/>
</dbReference>
<evidence type="ECO:0000256" key="2">
    <source>
        <dbReference type="HAMAP-Rule" id="MF_01477"/>
    </source>
</evidence>
<evidence type="ECO:0000313" key="4">
    <source>
        <dbReference type="Proteomes" id="UP001461341"/>
    </source>
</evidence>
<comment type="function">
    <text evidence="2">Functions as a ribosomal silencing factor. Interacts with ribosomal protein uL14 (rplN), blocking formation of intersubunit bridge B8. Prevents association of the 30S and 50S ribosomal subunits and the formation of functional ribosomes, thus repressing translation.</text>
</comment>
<dbReference type="RefSeq" id="WP_369019092.1">
    <property type="nucleotide sequence ID" value="NZ_CP121689.1"/>
</dbReference>
<keyword evidence="2" id="KW-0678">Repressor</keyword>
<dbReference type="InterPro" id="IPR004394">
    <property type="entry name" value="Iojap/RsfS/C7orf30"/>
</dbReference>
<gene>
    <name evidence="2 3" type="primary">rsfS</name>
    <name evidence="3" type="ORF">QBE54_04145</name>
</gene>
<keyword evidence="4" id="KW-1185">Reference proteome</keyword>
<comment type="subcellular location">
    <subcellularLocation>
        <location evidence="2">Cytoplasm</location>
    </subcellularLocation>
</comment>
<dbReference type="Proteomes" id="UP001461341">
    <property type="component" value="Chromosome"/>
</dbReference>
<dbReference type="PANTHER" id="PTHR21043">
    <property type="entry name" value="IOJAP SUPERFAMILY ORTHOLOG"/>
    <property type="match status" value="1"/>
</dbReference>
<protein>
    <recommendedName>
        <fullName evidence="2">Ribosomal silencing factor RsfS</fullName>
    </recommendedName>
</protein>